<gene>
    <name evidence="1" type="ORF">ASIM_LOCUS12657</name>
</gene>
<protein>
    <submittedName>
        <fullName evidence="3">CobW C-terminal domain-containing protein</fullName>
    </submittedName>
</protein>
<accession>A0A0M3JXV0</accession>
<reference evidence="3" key="1">
    <citation type="submission" date="2017-02" db="UniProtKB">
        <authorList>
            <consortium name="WormBaseParasite"/>
        </authorList>
    </citation>
    <scope>IDENTIFICATION</scope>
</reference>
<keyword evidence="2" id="KW-1185">Reference proteome</keyword>
<proteinExistence type="predicted"/>
<dbReference type="EMBL" id="UYRR01031226">
    <property type="protein sequence ID" value="VDK47868.1"/>
    <property type="molecule type" value="Genomic_DNA"/>
</dbReference>
<name>A0A0M3JXV0_ANISI</name>
<evidence type="ECO:0000313" key="2">
    <source>
        <dbReference type="Proteomes" id="UP000267096"/>
    </source>
</evidence>
<evidence type="ECO:0000313" key="1">
    <source>
        <dbReference type="EMBL" id="VDK47868.1"/>
    </source>
</evidence>
<dbReference type="AlphaFoldDB" id="A0A0M3JXV0"/>
<organism evidence="3">
    <name type="scientific">Anisakis simplex</name>
    <name type="common">Herring worm</name>
    <dbReference type="NCBI Taxonomy" id="6269"/>
    <lineage>
        <taxon>Eukaryota</taxon>
        <taxon>Metazoa</taxon>
        <taxon>Ecdysozoa</taxon>
        <taxon>Nematoda</taxon>
        <taxon>Chromadorea</taxon>
        <taxon>Rhabditida</taxon>
        <taxon>Spirurina</taxon>
        <taxon>Ascaridomorpha</taxon>
        <taxon>Ascaridoidea</taxon>
        <taxon>Anisakidae</taxon>
        <taxon>Anisakis</taxon>
        <taxon>Anisakis simplex complex</taxon>
    </lineage>
</organism>
<reference evidence="1 2" key="2">
    <citation type="submission" date="2018-11" db="EMBL/GenBank/DDBJ databases">
        <authorList>
            <consortium name="Pathogen Informatics"/>
        </authorList>
    </citation>
    <scope>NUCLEOTIDE SEQUENCE [LARGE SCALE GENOMIC DNA]</scope>
</reference>
<evidence type="ECO:0000313" key="3">
    <source>
        <dbReference type="WBParaSite" id="ASIM_0001319101-mRNA-1"/>
    </source>
</evidence>
<dbReference type="WBParaSite" id="ASIM_0001319101-mRNA-1">
    <property type="protein sequence ID" value="ASIM_0001319101-mRNA-1"/>
    <property type="gene ID" value="ASIM_0001319101"/>
</dbReference>
<dbReference type="Proteomes" id="UP000267096">
    <property type="component" value="Unassembled WGS sequence"/>
</dbReference>
<sequence>MADRSDWLILEIDMGLAVQVTGSSGPMEGLKRWLDDSDAREQYSIASFNDLDVQLQPNTSMCCLFQEAGIFWQGTLISIRSNDCWATRNAGSLRE</sequence>